<comment type="caution">
    <text evidence="9">The sequence shown here is derived from an EMBL/GenBank/DDBJ whole genome shotgun (WGS) entry which is preliminary data.</text>
</comment>
<organism evidence="9 10">
    <name type="scientific">Halioglobus japonicus</name>
    <dbReference type="NCBI Taxonomy" id="930805"/>
    <lineage>
        <taxon>Bacteria</taxon>
        <taxon>Pseudomonadati</taxon>
        <taxon>Pseudomonadota</taxon>
        <taxon>Gammaproteobacteria</taxon>
        <taxon>Cellvibrionales</taxon>
        <taxon>Halieaceae</taxon>
        <taxon>Halioglobus</taxon>
    </lineage>
</organism>
<evidence type="ECO:0000256" key="6">
    <source>
        <dbReference type="ARBA" id="ARBA00022989"/>
    </source>
</evidence>
<reference evidence="9 10" key="1">
    <citation type="submission" date="2018-01" db="EMBL/GenBank/DDBJ databases">
        <title>The draft genome sequence of Halioglobus japonicus S1-36.</title>
        <authorList>
            <person name="Du Z.-J."/>
            <person name="Shi M.-J."/>
        </authorList>
    </citation>
    <scope>NUCLEOTIDE SEQUENCE [LARGE SCALE GENOMIC DNA]</scope>
    <source>
        <strain evidence="9 10">S1-36</strain>
    </source>
</reference>
<dbReference type="NCBIfam" id="TIGR04177">
    <property type="entry name" value="exosort_XrtH"/>
    <property type="match status" value="1"/>
</dbReference>
<keyword evidence="3" id="KW-0645">Protease</keyword>
<evidence type="ECO:0000256" key="4">
    <source>
        <dbReference type="ARBA" id="ARBA00022692"/>
    </source>
</evidence>
<keyword evidence="7 8" id="KW-0472">Membrane</keyword>
<name>A0AAP8SN28_9GAMM</name>
<dbReference type="Pfam" id="PF09721">
    <property type="entry name" value="Exosortase_EpsH"/>
    <property type="match status" value="1"/>
</dbReference>
<dbReference type="InterPro" id="IPR026441">
    <property type="entry name" value="Exosort_XrtH"/>
</dbReference>
<evidence type="ECO:0000256" key="1">
    <source>
        <dbReference type="ARBA" id="ARBA00004651"/>
    </source>
</evidence>
<dbReference type="KEGG" id="hja:BST95_07150"/>
<comment type="subcellular location">
    <subcellularLocation>
        <location evidence="1">Cell membrane</location>
        <topology evidence="1">Multi-pass membrane protein</topology>
    </subcellularLocation>
</comment>
<dbReference type="NCBIfam" id="TIGR04178">
    <property type="entry name" value="exo_archaeo"/>
    <property type="match status" value="1"/>
</dbReference>
<proteinExistence type="predicted"/>
<dbReference type="AlphaFoldDB" id="A0AAP8SN28"/>
<keyword evidence="4 8" id="KW-0812">Transmembrane</keyword>
<evidence type="ECO:0000256" key="3">
    <source>
        <dbReference type="ARBA" id="ARBA00022670"/>
    </source>
</evidence>
<evidence type="ECO:0000313" key="10">
    <source>
        <dbReference type="Proteomes" id="UP000235162"/>
    </source>
</evidence>
<feature type="transmembrane region" description="Helical" evidence="8">
    <location>
        <begin position="75"/>
        <end position="93"/>
    </location>
</feature>
<dbReference type="EMBL" id="PKUR01000002">
    <property type="protein sequence ID" value="PLW86041.1"/>
    <property type="molecule type" value="Genomic_DNA"/>
</dbReference>
<evidence type="ECO:0000256" key="2">
    <source>
        <dbReference type="ARBA" id="ARBA00022475"/>
    </source>
</evidence>
<gene>
    <name evidence="9" type="primary">xrtH</name>
    <name evidence="9" type="ORF">C0029_06195</name>
</gene>
<dbReference type="GO" id="GO:0005886">
    <property type="term" value="C:plasma membrane"/>
    <property type="evidence" value="ECO:0007669"/>
    <property type="project" value="UniProtKB-SubCell"/>
</dbReference>
<keyword evidence="10" id="KW-1185">Reference proteome</keyword>
<accession>A0AAP8SN28</accession>
<evidence type="ECO:0000256" key="8">
    <source>
        <dbReference type="SAM" id="Phobius"/>
    </source>
</evidence>
<keyword evidence="6 8" id="KW-1133">Transmembrane helix</keyword>
<dbReference type="GO" id="GO:0006508">
    <property type="term" value="P:proteolysis"/>
    <property type="evidence" value="ECO:0007669"/>
    <property type="project" value="UniProtKB-KW"/>
</dbReference>
<keyword evidence="5" id="KW-0378">Hydrolase</keyword>
<protein>
    <submittedName>
        <fullName evidence="9">Exosortase H</fullName>
    </submittedName>
</protein>
<dbReference type="RefSeq" id="WP_084198694.1">
    <property type="nucleotide sequence ID" value="NZ_BMYL01000002.1"/>
</dbReference>
<dbReference type="InterPro" id="IPR026392">
    <property type="entry name" value="Exo/Archaeosortase_dom"/>
</dbReference>
<keyword evidence="2" id="KW-1003">Cell membrane</keyword>
<sequence length="168" mass="18651">MNRFIVVFGVVLVTLFTVEMLNPVQEHVIVPFTTGLAKLSAALISPFDENVIAYGKILQFQDTGFAVSIEAGCNGVEATIVLIAAVLAFPATWKQRSAAILLGFVAVQVMNIARIISLFYLGDWDLDIFGWVHLYLWPALIMLDVLVVFIFYLRYLSNREEEAHVAAA</sequence>
<evidence type="ECO:0000256" key="7">
    <source>
        <dbReference type="ARBA" id="ARBA00023136"/>
    </source>
</evidence>
<feature type="transmembrane region" description="Helical" evidence="8">
    <location>
        <begin position="134"/>
        <end position="153"/>
    </location>
</feature>
<dbReference type="Proteomes" id="UP000235162">
    <property type="component" value="Unassembled WGS sequence"/>
</dbReference>
<feature type="transmembrane region" description="Helical" evidence="8">
    <location>
        <begin position="100"/>
        <end position="122"/>
    </location>
</feature>
<evidence type="ECO:0000256" key="5">
    <source>
        <dbReference type="ARBA" id="ARBA00022801"/>
    </source>
</evidence>
<dbReference type="GO" id="GO:0008233">
    <property type="term" value="F:peptidase activity"/>
    <property type="evidence" value="ECO:0007669"/>
    <property type="project" value="UniProtKB-KW"/>
</dbReference>
<evidence type="ECO:0000313" key="9">
    <source>
        <dbReference type="EMBL" id="PLW86041.1"/>
    </source>
</evidence>
<dbReference type="InterPro" id="IPR019127">
    <property type="entry name" value="Exosortase"/>
</dbReference>